<dbReference type="CDD" id="cd07984">
    <property type="entry name" value="LPLAT_LABLAT-like"/>
    <property type="match status" value="1"/>
</dbReference>
<name>A0A3P5XMI9_9RHOB</name>
<accession>A0A3P5XMI9</accession>
<evidence type="ECO:0000256" key="2">
    <source>
        <dbReference type="ARBA" id="ARBA00022475"/>
    </source>
</evidence>
<evidence type="ECO:0000256" key="3">
    <source>
        <dbReference type="ARBA" id="ARBA00022519"/>
    </source>
</evidence>
<sequence>MIHEIDGPMDEKPAFRVGHWLQDRLFRVLIGGLLRLPYRIRVPLCGWLVSKVVAPLAGYRRRIRNNLALVRPDLSREEVERIVRAVPDNVGRTLIEIYSGQEFVARAAALPLTGEGVAALEQAHRENRPVILVTAHFGNYDASRAALIARGYPVGALYMNMSNAAFNAHYVKAISAIGTPLFPRGREGLAGMVKFLRKGGMLGMLIDQHMRSGVLLPFFGHEAQTALSAAELALKYDALCVPVYALRQQDGLSFEVIVEAPVPHGDPVAMTQALNDSLERLVRRHMGQWFWIHKRWKHAGREVGGPDRRA</sequence>
<dbReference type="PIRSF" id="PIRSF026649">
    <property type="entry name" value="MsbB"/>
    <property type="match status" value="1"/>
</dbReference>
<evidence type="ECO:0000256" key="1">
    <source>
        <dbReference type="ARBA" id="ARBA00004533"/>
    </source>
</evidence>
<keyword evidence="6 7" id="KW-0012">Acyltransferase</keyword>
<dbReference type="GO" id="GO:0005886">
    <property type="term" value="C:plasma membrane"/>
    <property type="evidence" value="ECO:0007669"/>
    <property type="project" value="UniProtKB-SubCell"/>
</dbReference>
<keyword evidence="4 7" id="KW-0808">Transferase</keyword>
<dbReference type="Pfam" id="PF03279">
    <property type="entry name" value="Lip_A_acyltrans"/>
    <property type="match status" value="1"/>
</dbReference>
<reference evidence="7 8" key="1">
    <citation type="submission" date="2018-11" db="EMBL/GenBank/DDBJ databases">
        <authorList>
            <person name="Criscuolo A."/>
        </authorList>
    </citation>
    <scope>NUCLEOTIDE SEQUENCE [LARGE SCALE GENOMIC DNA]</scope>
    <source>
        <strain evidence="7">ACIP111625</strain>
    </source>
</reference>
<gene>
    <name evidence="7" type="primary">htrB</name>
    <name evidence="7" type="ORF">XINFAN_03532</name>
</gene>
<keyword evidence="8" id="KW-1185">Reference proteome</keyword>
<dbReference type="PANTHER" id="PTHR30606">
    <property type="entry name" value="LIPID A BIOSYNTHESIS LAUROYL ACYLTRANSFERASE"/>
    <property type="match status" value="1"/>
</dbReference>
<keyword evidence="2" id="KW-1003">Cell membrane</keyword>
<dbReference type="GO" id="GO:0016746">
    <property type="term" value="F:acyltransferase activity"/>
    <property type="evidence" value="ECO:0007669"/>
    <property type="project" value="UniProtKB-KW"/>
</dbReference>
<evidence type="ECO:0000256" key="6">
    <source>
        <dbReference type="ARBA" id="ARBA00023315"/>
    </source>
</evidence>
<dbReference type="EMBL" id="UXAW01000099">
    <property type="protein sequence ID" value="VDC32984.1"/>
    <property type="molecule type" value="Genomic_DNA"/>
</dbReference>
<dbReference type="AlphaFoldDB" id="A0A3P5XMI9"/>
<evidence type="ECO:0000313" key="7">
    <source>
        <dbReference type="EMBL" id="VDC32984.1"/>
    </source>
</evidence>
<evidence type="ECO:0000256" key="5">
    <source>
        <dbReference type="ARBA" id="ARBA00023136"/>
    </source>
</evidence>
<keyword evidence="5" id="KW-0472">Membrane</keyword>
<keyword evidence="3" id="KW-0997">Cell inner membrane</keyword>
<evidence type="ECO:0000313" key="8">
    <source>
        <dbReference type="Proteomes" id="UP000277498"/>
    </source>
</evidence>
<dbReference type="PANTHER" id="PTHR30606:SF9">
    <property type="entry name" value="LIPID A BIOSYNTHESIS LAUROYLTRANSFERASE"/>
    <property type="match status" value="1"/>
</dbReference>
<evidence type="ECO:0000256" key="4">
    <source>
        <dbReference type="ARBA" id="ARBA00022679"/>
    </source>
</evidence>
<dbReference type="Proteomes" id="UP000277498">
    <property type="component" value="Unassembled WGS sequence"/>
</dbReference>
<dbReference type="GO" id="GO:0009247">
    <property type="term" value="P:glycolipid biosynthetic process"/>
    <property type="evidence" value="ECO:0007669"/>
    <property type="project" value="UniProtKB-ARBA"/>
</dbReference>
<comment type="subcellular location">
    <subcellularLocation>
        <location evidence="1">Cell inner membrane</location>
    </subcellularLocation>
</comment>
<organism evidence="7 8">
    <name type="scientific">Pseudogemmobacter humi</name>
    <dbReference type="NCBI Taxonomy" id="2483812"/>
    <lineage>
        <taxon>Bacteria</taxon>
        <taxon>Pseudomonadati</taxon>
        <taxon>Pseudomonadota</taxon>
        <taxon>Alphaproteobacteria</taxon>
        <taxon>Rhodobacterales</taxon>
        <taxon>Paracoccaceae</taxon>
        <taxon>Pseudogemmobacter</taxon>
    </lineage>
</organism>
<dbReference type="InterPro" id="IPR004960">
    <property type="entry name" value="LipA_acyltrans"/>
</dbReference>
<proteinExistence type="predicted"/>
<dbReference type="EC" id="2.3.1.-" evidence="7"/>
<protein>
    <submittedName>
        <fullName evidence="7">Lipid A biosynthesis lauroyl acyltransferase</fullName>
        <ecNumber evidence="7">2.3.1.-</ecNumber>
    </submittedName>
</protein>